<sequence>MNIYVSNLGYNFQIEDLVNLFIEYGVISSARIVEDKFTNKSKGFGFVEMPNRLEGEKAILELNGKEIDGRVMSVAEAPPPRERSGYQNRYR</sequence>
<dbReference type="Gene3D" id="3.30.70.330">
    <property type="match status" value="1"/>
</dbReference>
<evidence type="ECO:0000256" key="2">
    <source>
        <dbReference type="SAM" id="MobiDB-lite"/>
    </source>
</evidence>
<keyword evidence="5" id="KW-1185">Reference proteome</keyword>
<evidence type="ECO:0000256" key="1">
    <source>
        <dbReference type="ARBA" id="ARBA00022884"/>
    </source>
</evidence>
<dbReference type="AlphaFoldDB" id="A0A848GP88"/>
<dbReference type="RefSeq" id="WP_169226854.1">
    <property type="nucleotide sequence ID" value="NZ_JABBGC010000002.1"/>
</dbReference>
<evidence type="ECO:0000259" key="3">
    <source>
        <dbReference type="PROSITE" id="PS50102"/>
    </source>
</evidence>
<evidence type="ECO:0000313" key="5">
    <source>
        <dbReference type="Proteomes" id="UP000583266"/>
    </source>
</evidence>
<dbReference type="PROSITE" id="PS50102">
    <property type="entry name" value="RRM"/>
    <property type="match status" value="1"/>
</dbReference>
<dbReference type="InterPro" id="IPR035979">
    <property type="entry name" value="RBD_domain_sf"/>
</dbReference>
<comment type="caution">
    <text evidence="4">The sequence shown here is derived from an EMBL/GenBank/DDBJ whole genome shotgun (WGS) entry which is preliminary data.</text>
</comment>
<dbReference type="Proteomes" id="UP000583266">
    <property type="component" value="Unassembled WGS sequence"/>
</dbReference>
<organism evidence="4 5">
    <name type="scientific">Chitinophaga fulva</name>
    <dbReference type="NCBI Taxonomy" id="2728842"/>
    <lineage>
        <taxon>Bacteria</taxon>
        <taxon>Pseudomonadati</taxon>
        <taxon>Bacteroidota</taxon>
        <taxon>Chitinophagia</taxon>
        <taxon>Chitinophagales</taxon>
        <taxon>Chitinophagaceae</taxon>
        <taxon>Chitinophaga</taxon>
    </lineage>
</organism>
<feature type="domain" description="RRM" evidence="3">
    <location>
        <begin position="1"/>
        <end position="79"/>
    </location>
</feature>
<dbReference type="GO" id="GO:0003729">
    <property type="term" value="F:mRNA binding"/>
    <property type="evidence" value="ECO:0007669"/>
    <property type="project" value="TreeGrafter"/>
</dbReference>
<gene>
    <name evidence="4" type="ORF">HHL17_21540</name>
</gene>
<dbReference type="InterPro" id="IPR050502">
    <property type="entry name" value="Euk_RNA-bind_prot"/>
</dbReference>
<reference evidence="4 5" key="1">
    <citation type="submission" date="2020-04" db="EMBL/GenBank/DDBJ databases">
        <title>Chitinophaga sp. G-6-1-13 sp. nov., isolated from soil.</title>
        <authorList>
            <person name="Dahal R.H."/>
            <person name="Chaudhary D.K."/>
        </authorList>
    </citation>
    <scope>NUCLEOTIDE SEQUENCE [LARGE SCALE GENOMIC DNA]</scope>
    <source>
        <strain evidence="4 5">G-6-1-13</strain>
    </source>
</reference>
<keyword evidence="1" id="KW-0694">RNA-binding</keyword>
<proteinExistence type="predicted"/>
<dbReference type="Pfam" id="PF00076">
    <property type="entry name" value="RRM_1"/>
    <property type="match status" value="1"/>
</dbReference>
<dbReference type="SMART" id="SM00360">
    <property type="entry name" value="RRM"/>
    <property type="match status" value="1"/>
</dbReference>
<dbReference type="SUPFAM" id="SSF54928">
    <property type="entry name" value="RNA-binding domain, RBD"/>
    <property type="match status" value="1"/>
</dbReference>
<name>A0A848GP88_9BACT</name>
<dbReference type="InterPro" id="IPR012677">
    <property type="entry name" value="Nucleotide-bd_a/b_plait_sf"/>
</dbReference>
<accession>A0A848GP88</accession>
<dbReference type="PANTHER" id="PTHR48025">
    <property type="entry name" value="OS02G0815200 PROTEIN"/>
    <property type="match status" value="1"/>
</dbReference>
<dbReference type="EMBL" id="JABBGC010000002">
    <property type="protein sequence ID" value="NML39797.1"/>
    <property type="molecule type" value="Genomic_DNA"/>
</dbReference>
<protein>
    <submittedName>
        <fullName evidence="4">RNA-binding protein</fullName>
    </submittedName>
</protein>
<feature type="region of interest" description="Disordered" evidence="2">
    <location>
        <begin position="71"/>
        <end position="91"/>
    </location>
</feature>
<dbReference type="PANTHER" id="PTHR48025:SF1">
    <property type="entry name" value="RRM DOMAIN-CONTAINING PROTEIN"/>
    <property type="match status" value="1"/>
</dbReference>
<dbReference type="InterPro" id="IPR000504">
    <property type="entry name" value="RRM_dom"/>
</dbReference>
<evidence type="ECO:0000313" key="4">
    <source>
        <dbReference type="EMBL" id="NML39797.1"/>
    </source>
</evidence>